<dbReference type="Gene3D" id="1.10.10.60">
    <property type="entry name" value="Homeodomain-like"/>
    <property type="match status" value="1"/>
</dbReference>
<name>A0A7Y5APR4_9GAMM</name>
<evidence type="ECO:0000256" key="2">
    <source>
        <dbReference type="SAM" id="Coils"/>
    </source>
</evidence>
<proteinExistence type="inferred from homology"/>
<dbReference type="PANTHER" id="PTHR33215">
    <property type="entry name" value="PROTEIN DISTAL ANTENNA"/>
    <property type="match status" value="1"/>
</dbReference>
<evidence type="ECO:0000313" key="3">
    <source>
        <dbReference type="EMBL" id="NRQ41691.1"/>
    </source>
</evidence>
<dbReference type="EMBL" id="JABSOD010000003">
    <property type="protein sequence ID" value="NRQ41691.1"/>
    <property type="molecule type" value="Genomic_DNA"/>
</dbReference>
<dbReference type="RefSeq" id="WP_173499942.1">
    <property type="nucleotide sequence ID" value="NZ_JABSOD010000003.1"/>
</dbReference>
<dbReference type="GO" id="GO:0006313">
    <property type="term" value="P:DNA transposition"/>
    <property type="evidence" value="ECO:0007669"/>
    <property type="project" value="InterPro"/>
</dbReference>
<dbReference type="SUPFAM" id="SSF46689">
    <property type="entry name" value="Homeodomain-like"/>
    <property type="match status" value="1"/>
</dbReference>
<gene>
    <name evidence="3" type="ORF">HRH59_03785</name>
</gene>
<keyword evidence="4" id="KW-1185">Reference proteome</keyword>
<comment type="caution">
    <text evidence="3">The sequence shown here is derived from an EMBL/GenBank/DDBJ whole genome shotgun (WGS) entry which is preliminary data.</text>
</comment>
<comment type="similarity">
    <text evidence="1">Belongs to the transposase 8 family.</text>
</comment>
<dbReference type="PANTHER" id="PTHR33215:SF13">
    <property type="entry name" value="PROTEIN DISTAL ANTENNA"/>
    <property type="match status" value="1"/>
</dbReference>
<sequence>MARILCDQRVVEYSVEFKLKVIDLTEKLSVTSVQIAEALGLHPIMVYRWRQEYREGKFVAQPTRRISMTKEPGEKPVISKEASEKEKSELKRLRKELAELKKENDFLKKWDRYLKEQKQPDSDS</sequence>
<dbReference type="InterPro" id="IPR051839">
    <property type="entry name" value="RD_transcriptional_regulator"/>
</dbReference>
<dbReference type="GO" id="GO:0003677">
    <property type="term" value="F:DNA binding"/>
    <property type="evidence" value="ECO:0007669"/>
    <property type="project" value="InterPro"/>
</dbReference>
<feature type="coiled-coil region" evidence="2">
    <location>
        <begin position="80"/>
        <end position="110"/>
    </location>
</feature>
<reference evidence="3 4" key="1">
    <citation type="submission" date="2020-06" db="EMBL/GenBank/DDBJ databases">
        <title>Rheinheimera sp. nov., a marine bacterium isolated from coastal.</title>
        <authorList>
            <person name="Yu Q."/>
            <person name="Qi Y."/>
            <person name="Pu J."/>
        </authorList>
    </citation>
    <scope>NUCLEOTIDE SEQUENCE [LARGE SCALE GENOMIC DNA]</scope>
    <source>
        <strain evidence="3 4">YQF-2</strain>
    </source>
</reference>
<dbReference type="InterPro" id="IPR009057">
    <property type="entry name" value="Homeodomain-like_sf"/>
</dbReference>
<evidence type="ECO:0000256" key="1">
    <source>
        <dbReference type="ARBA" id="ARBA00009964"/>
    </source>
</evidence>
<dbReference type="InterPro" id="IPR002514">
    <property type="entry name" value="Transposase_8"/>
</dbReference>
<dbReference type="AlphaFoldDB" id="A0A7Y5APR4"/>
<dbReference type="GO" id="GO:0004803">
    <property type="term" value="F:transposase activity"/>
    <property type="evidence" value="ECO:0007669"/>
    <property type="project" value="InterPro"/>
</dbReference>
<dbReference type="Pfam" id="PF01527">
    <property type="entry name" value="HTH_Tnp_1"/>
    <property type="match status" value="1"/>
</dbReference>
<accession>A0A7Y5APR4</accession>
<organism evidence="3 4">
    <name type="scientific">Rheinheimera lutimaris</name>
    <dbReference type="NCBI Taxonomy" id="2740584"/>
    <lineage>
        <taxon>Bacteria</taxon>
        <taxon>Pseudomonadati</taxon>
        <taxon>Pseudomonadota</taxon>
        <taxon>Gammaproteobacteria</taxon>
        <taxon>Chromatiales</taxon>
        <taxon>Chromatiaceae</taxon>
        <taxon>Rheinheimera</taxon>
    </lineage>
</organism>
<dbReference type="Proteomes" id="UP000523161">
    <property type="component" value="Unassembled WGS sequence"/>
</dbReference>
<evidence type="ECO:0000313" key="4">
    <source>
        <dbReference type="Proteomes" id="UP000523161"/>
    </source>
</evidence>
<protein>
    <submittedName>
        <fullName evidence="3">Transposase</fullName>
    </submittedName>
</protein>
<keyword evidence="2" id="KW-0175">Coiled coil</keyword>